<dbReference type="Pfam" id="PF03724">
    <property type="entry name" value="META"/>
    <property type="match status" value="1"/>
</dbReference>
<reference evidence="4 5" key="1">
    <citation type="submission" date="2016-08" db="EMBL/GenBank/DDBJ databases">
        <authorList>
            <person name="Seilhamer J.J."/>
        </authorList>
    </citation>
    <scope>NUCLEOTIDE SEQUENCE [LARGE SCALE GENOMIC DNA]</scope>
    <source>
        <strain evidence="4 5">BRTC-1</strain>
    </source>
</reference>
<dbReference type="PANTHER" id="PTHR35535">
    <property type="entry name" value="HEAT SHOCK PROTEIN HSLJ"/>
    <property type="match status" value="1"/>
</dbReference>
<gene>
    <name evidence="4" type="ORF">BFG52_05210</name>
</gene>
<evidence type="ECO:0000256" key="1">
    <source>
        <dbReference type="SAM" id="SignalP"/>
    </source>
</evidence>
<dbReference type="Proteomes" id="UP000093391">
    <property type="component" value="Chromosome"/>
</dbReference>
<keyword evidence="1" id="KW-0732">Signal</keyword>
<dbReference type="RefSeq" id="WP_067553327.1">
    <property type="nucleotide sequence ID" value="NZ_CP016895.1"/>
</dbReference>
<protein>
    <recommendedName>
        <fullName evidence="6">DUF4377 domain-containing protein</fullName>
    </recommendedName>
</protein>
<feature type="domain" description="DUF4377" evidence="3">
    <location>
        <begin position="169"/>
        <end position="251"/>
    </location>
</feature>
<dbReference type="InterPro" id="IPR038670">
    <property type="entry name" value="HslJ-like_sf"/>
</dbReference>
<evidence type="ECO:0000313" key="4">
    <source>
        <dbReference type="EMBL" id="AOA57808.1"/>
    </source>
</evidence>
<accession>A0A1B2LXY4</accession>
<dbReference type="InterPro" id="IPR053147">
    <property type="entry name" value="Hsp_HslJ-like"/>
</dbReference>
<dbReference type="OrthoDB" id="7871744at2"/>
<evidence type="ECO:0000259" key="3">
    <source>
        <dbReference type="Pfam" id="PF14302"/>
    </source>
</evidence>
<feature type="signal peptide" evidence="1">
    <location>
        <begin position="1"/>
        <end position="16"/>
    </location>
</feature>
<evidence type="ECO:0000259" key="2">
    <source>
        <dbReference type="Pfam" id="PF03724"/>
    </source>
</evidence>
<sequence>MKLKFLIAAILPFALAACQSSDIQRVTDTVVNVVQQQNAQQSLLDYQWQYQPEGSKKPIVLSFQKEDQRLSIATGCNNQGTTWQIINGQIRTGQLVSTMMACDPALMKQEQFSSSVFNQRSIAFKLENSNPEQPRLTLTGPNNEQLVFVGSMTPEAKYQSRAETIFLEISPETKSCVGVAPQNCLQVREIKYDDKGIKSQVDKDWTLFYDQIQGFQHDSNLRQVVRIKRYSIKNPAADQSKYAYVKDMVVESEDVSKK</sequence>
<dbReference type="InterPro" id="IPR005184">
    <property type="entry name" value="DUF306_Meta_HslJ"/>
</dbReference>
<dbReference type="PROSITE" id="PS51257">
    <property type="entry name" value="PROKAR_LIPOPROTEIN"/>
    <property type="match status" value="1"/>
</dbReference>
<evidence type="ECO:0008006" key="6">
    <source>
        <dbReference type="Google" id="ProtNLM"/>
    </source>
</evidence>
<proteinExistence type="predicted"/>
<organism evidence="4 5">
    <name type="scientific">Acinetobacter larvae</name>
    <dbReference type="NCBI Taxonomy" id="1789224"/>
    <lineage>
        <taxon>Bacteria</taxon>
        <taxon>Pseudomonadati</taxon>
        <taxon>Pseudomonadota</taxon>
        <taxon>Gammaproteobacteria</taxon>
        <taxon>Moraxellales</taxon>
        <taxon>Moraxellaceae</taxon>
        <taxon>Acinetobacter</taxon>
    </lineage>
</organism>
<dbReference type="AlphaFoldDB" id="A0A1B2LXY4"/>
<feature type="chain" id="PRO_5008539878" description="DUF4377 domain-containing protein" evidence="1">
    <location>
        <begin position="17"/>
        <end position="258"/>
    </location>
</feature>
<keyword evidence="5" id="KW-1185">Reference proteome</keyword>
<dbReference type="InterPro" id="IPR025485">
    <property type="entry name" value="DUF4377"/>
</dbReference>
<dbReference type="PANTHER" id="PTHR35535:SF1">
    <property type="entry name" value="HEAT SHOCK PROTEIN HSLJ"/>
    <property type="match status" value="1"/>
</dbReference>
<evidence type="ECO:0000313" key="5">
    <source>
        <dbReference type="Proteomes" id="UP000093391"/>
    </source>
</evidence>
<dbReference type="Pfam" id="PF14302">
    <property type="entry name" value="DUF4377"/>
    <property type="match status" value="1"/>
</dbReference>
<dbReference type="EMBL" id="CP016895">
    <property type="protein sequence ID" value="AOA57808.1"/>
    <property type="molecule type" value="Genomic_DNA"/>
</dbReference>
<dbReference type="Gene3D" id="2.40.128.270">
    <property type="match status" value="1"/>
</dbReference>
<dbReference type="KEGG" id="ala:BFG52_05210"/>
<feature type="domain" description="DUF306" evidence="2">
    <location>
        <begin position="53"/>
        <end position="146"/>
    </location>
</feature>
<name>A0A1B2LXY4_9GAMM</name>
<dbReference type="STRING" id="1789224.BFG52_05210"/>